<reference evidence="1 2" key="1">
    <citation type="journal article" date="2016" name="Nat. Commun.">
        <title>Thousands of microbial genomes shed light on interconnected biogeochemical processes in an aquifer system.</title>
        <authorList>
            <person name="Anantharaman K."/>
            <person name="Brown C.T."/>
            <person name="Hug L.A."/>
            <person name="Sharon I."/>
            <person name="Castelle C.J."/>
            <person name="Probst A.J."/>
            <person name="Thomas B.C."/>
            <person name="Singh A."/>
            <person name="Wilkins M.J."/>
            <person name="Karaoz U."/>
            <person name="Brodie E.L."/>
            <person name="Williams K.H."/>
            <person name="Hubbard S.S."/>
            <person name="Banfield J.F."/>
        </authorList>
    </citation>
    <scope>NUCLEOTIDE SEQUENCE [LARGE SCALE GENOMIC DNA]</scope>
</reference>
<name>A0A1F6FPL3_9BACT</name>
<protein>
    <submittedName>
        <fullName evidence="1">Uncharacterized protein</fullName>
    </submittedName>
</protein>
<dbReference type="AlphaFoldDB" id="A0A1F6FPL3"/>
<proteinExistence type="predicted"/>
<organism evidence="1 2">
    <name type="scientific">Candidatus Kaiserbacteria bacterium RIFOXYD1_FULL_42_15</name>
    <dbReference type="NCBI Taxonomy" id="1798532"/>
    <lineage>
        <taxon>Bacteria</taxon>
        <taxon>Candidatus Kaiseribacteriota</taxon>
    </lineage>
</organism>
<gene>
    <name evidence="1" type="ORF">A2592_02110</name>
</gene>
<evidence type="ECO:0000313" key="1">
    <source>
        <dbReference type="EMBL" id="OGG87799.1"/>
    </source>
</evidence>
<accession>A0A1F6FPL3</accession>
<comment type="caution">
    <text evidence="1">The sequence shown here is derived from an EMBL/GenBank/DDBJ whole genome shotgun (WGS) entry which is preliminary data.</text>
</comment>
<dbReference type="EMBL" id="MFMT01000041">
    <property type="protein sequence ID" value="OGG87799.1"/>
    <property type="molecule type" value="Genomic_DNA"/>
</dbReference>
<sequence>MKLSLIITNTRRKSEIFLSNTFKMKTLDGLTKSVEDDEVDGVSVVVTKHGQYIRSLPNSTREDNIDSKSVTASDVLAFVNKTRNFNSTDAISKYYAEYTASVLESGEPFIATYDGYKAFSSQVRDLIKSHKKLFESAGKKFNVDQYLLVALVIDEVTRLFAFEALLDKSLLNLIGRNVSVGIAQIKLETANSLIAKGYYKPNPDDKKLPIKGVIANADRRYLFEYVVEPKHNINFQAALISEFIDTWSKHIDLSDRPEILATLYHLEYRKPRSNPESDERGNQIAVEFYELAKKLLE</sequence>
<evidence type="ECO:0000313" key="2">
    <source>
        <dbReference type="Proteomes" id="UP000179230"/>
    </source>
</evidence>
<dbReference type="Proteomes" id="UP000179230">
    <property type="component" value="Unassembled WGS sequence"/>
</dbReference>